<evidence type="ECO:0000313" key="5">
    <source>
        <dbReference type="Proteomes" id="UP000298551"/>
    </source>
</evidence>
<dbReference type="InterPro" id="IPR050792">
    <property type="entry name" value="ADP-ribosylglycohydrolase"/>
</dbReference>
<proteinExistence type="inferred from homology"/>
<feature type="binding site" evidence="3">
    <location>
        <position position="327"/>
    </location>
    <ligand>
        <name>Mg(2+)</name>
        <dbReference type="ChEBI" id="CHEBI:18420"/>
        <label>1</label>
    </ligand>
</feature>
<accession>A0A4D6XNI0</accession>
<gene>
    <name evidence="4" type="ORF">E6B08_18490</name>
</gene>
<reference evidence="5" key="1">
    <citation type="submission" date="2019-04" db="EMBL/GenBank/DDBJ databases">
        <title>Genome sequence of Pseudomonas putida 1290, an auxin catabolizing strain.</title>
        <authorList>
            <person name="Laird T.S."/>
            <person name="Leveau J.H.J."/>
        </authorList>
    </citation>
    <scope>NUCLEOTIDE SEQUENCE [LARGE SCALE GENOMIC DNA]</scope>
    <source>
        <strain evidence="5">1290</strain>
    </source>
</reference>
<dbReference type="Gene3D" id="1.10.4080.10">
    <property type="entry name" value="ADP-ribosylation/Crystallin J1"/>
    <property type="match status" value="1"/>
</dbReference>
<dbReference type="PANTHER" id="PTHR16222">
    <property type="entry name" value="ADP-RIBOSYLGLYCOHYDROLASE"/>
    <property type="match status" value="1"/>
</dbReference>
<dbReference type="InterPro" id="IPR005502">
    <property type="entry name" value="Ribosyl_crysJ1"/>
</dbReference>
<dbReference type="AlphaFoldDB" id="A0A4D6XNI0"/>
<dbReference type="InterPro" id="IPR036705">
    <property type="entry name" value="Ribosyl_crysJ1_sf"/>
</dbReference>
<feature type="binding site" evidence="3">
    <location>
        <position position="70"/>
    </location>
    <ligand>
        <name>Mg(2+)</name>
        <dbReference type="ChEBI" id="CHEBI:18420"/>
        <label>1</label>
    </ligand>
</feature>
<dbReference type="SUPFAM" id="SSF101478">
    <property type="entry name" value="ADP-ribosylglycohydrolase"/>
    <property type="match status" value="1"/>
</dbReference>
<keyword evidence="3" id="KW-0460">Magnesium</keyword>
<dbReference type="Pfam" id="PF03747">
    <property type="entry name" value="ADP_ribosyl_GH"/>
    <property type="match status" value="1"/>
</dbReference>
<feature type="binding site" evidence="3">
    <location>
        <position position="71"/>
    </location>
    <ligand>
        <name>Mg(2+)</name>
        <dbReference type="ChEBI" id="CHEBI:18420"/>
        <label>1</label>
    </ligand>
</feature>
<dbReference type="EMBL" id="CP039371">
    <property type="protein sequence ID" value="QCI15511.1"/>
    <property type="molecule type" value="Genomic_DNA"/>
</dbReference>
<sequence length="581" mass="63610">MSESRLKRTISSALWSAYGDALGFPTELASEDLVKRRVGQTKSTRTSQWKRLVGGRFGADVTLPAGSYSDDTQLRLSTSRAISGQGYFDVEAFAKIEIPVWQIYALGAGRGSKAAASSLANRGTAWFSNFFKGYESGGGNGAAMRIQPHVWAASKLDDKPSYLVDVIRNAICTHGHMRGIAGAVVHALSLAHVMQHGRMSSDSDWLRYSDDIRSIPKLIKSDTDLLTFWVPTWERNSKTTLERAADEVANEWSLSVGKAMDWFAQTNESPTVLYVKIVEDDNGLSKEERGSGLKSALFANVAAYLGQRAGSQEIMEVVANLLWSDTDTIASMAGALIGAAKPDAKFIGEIQDEPYIRMEANRLFNISQGATERTFSYPDTLYWQAPRAVIDTLTISDGQYVLQGFGSVSPSGQRFKGRQKGVTWQWFGTSWGQSLLVRMRAELGLDSEAVDKTVERDKNIADLFDYQSDDSEVESELSVLDADVAYDAEAVVPNFIAQSSYGDNQQEVAIDVLSEEDIIPGETVAIDIDALSSEAIKSFDPELIGRHLLLIAEHPNGVTLATGYASIVAKARATRLRHKRG</sequence>
<feature type="binding site" evidence="3">
    <location>
        <position position="69"/>
    </location>
    <ligand>
        <name>Mg(2+)</name>
        <dbReference type="ChEBI" id="CHEBI:18420"/>
        <label>1</label>
    </ligand>
</feature>
<keyword evidence="3" id="KW-0479">Metal-binding</keyword>
<dbReference type="GO" id="GO:0046872">
    <property type="term" value="F:metal ion binding"/>
    <property type="evidence" value="ECO:0007669"/>
    <property type="project" value="UniProtKB-KW"/>
</dbReference>
<evidence type="ECO:0000256" key="2">
    <source>
        <dbReference type="ARBA" id="ARBA00022801"/>
    </source>
</evidence>
<protein>
    <submittedName>
        <fullName evidence="4">ADP-ribosylglycohydrolase family protein</fullName>
    </submittedName>
</protein>
<feature type="binding site" evidence="3">
    <location>
        <position position="328"/>
    </location>
    <ligand>
        <name>Mg(2+)</name>
        <dbReference type="ChEBI" id="CHEBI:18420"/>
        <label>1</label>
    </ligand>
</feature>
<dbReference type="Proteomes" id="UP000298551">
    <property type="component" value="Chromosome"/>
</dbReference>
<organism evidence="4 5">
    <name type="scientific">Pseudomonas putida</name>
    <name type="common">Arthrobacter siderocapsulatus</name>
    <dbReference type="NCBI Taxonomy" id="303"/>
    <lineage>
        <taxon>Bacteria</taxon>
        <taxon>Pseudomonadati</taxon>
        <taxon>Pseudomonadota</taxon>
        <taxon>Gammaproteobacteria</taxon>
        <taxon>Pseudomonadales</taxon>
        <taxon>Pseudomonadaceae</taxon>
        <taxon>Pseudomonas</taxon>
    </lineage>
</organism>
<feature type="binding site" evidence="3">
    <location>
        <position position="325"/>
    </location>
    <ligand>
        <name>Mg(2+)</name>
        <dbReference type="ChEBI" id="CHEBI:18420"/>
        <label>1</label>
    </ligand>
</feature>
<keyword evidence="2 4" id="KW-0378">Hydrolase</keyword>
<evidence type="ECO:0000313" key="4">
    <source>
        <dbReference type="EMBL" id="QCI15511.1"/>
    </source>
</evidence>
<dbReference type="GO" id="GO:0016787">
    <property type="term" value="F:hydrolase activity"/>
    <property type="evidence" value="ECO:0007669"/>
    <property type="project" value="UniProtKB-KW"/>
</dbReference>
<dbReference type="PANTHER" id="PTHR16222:SF24">
    <property type="entry name" value="ADP-RIBOSYLHYDROLASE ARH3"/>
    <property type="match status" value="1"/>
</dbReference>
<evidence type="ECO:0000256" key="1">
    <source>
        <dbReference type="ARBA" id="ARBA00010702"/>
    </source>
</evidence>
<dbReference type="OrthoDB" id="9798107at2"/>
<comment type="similarity">
    <text evidence="1">Belongs to the ADP-ribosylglycohydrolase family.</text>
</comment>
<comment type="cofactor">
    <cofactor evidence="3">
        <name>Mg(2+)</name>
        <dbReference type="ChEBI" id="CHEBI:18420"/>
    </cofactor>
    <text evidence="3">Binds 2 magnesium ions per subunit.</text>
</comment>
<name>A0A4D6XNI0_PSEPU</name>
<evidence type="ECO:0000256" key="3">
    <source>
        <dbReference type="PIRSR" id="PIRSR605502-1"/>
    </source>
</evidence>